<keyword evidence="4" id="KW-1185">Reference proteome</keyword>
<feature type="region of interest" description="Disordered" evidence="2">
    <location>
        <begin position="351"/>
        <end position="370"/>
    </location>
</feature>
<keyword evidence="1" id="KW-0175">Coiled coil</keyword>
<comment type="caution">
    <text evidence="3">The sequence shown here is derived from an EMBL/GenBank/DDBJ whole genome shotgun (WGS) entry which is preliminary data.</text>
</comment>
<dbReference type="RefSeq" id="WP_099082939.1">
    <property type="nucleotide sequence ID" value="NZ_AWQQ01000049.1"/>
</dbReference>
<sequence>MAVGQPGLDYQFISKALTDLEKTCWYMEFDGARYRFKTEPSINKIVADETDNYTKAVAKQELAARIKNYYAEKHFKPVFFPEGPESVDDDTGKPKLVIIHFDSETVNASQSQAYDDPPVLVDRIYQKAGAQQAFRINQNNLIFLVANANEVAPMIEQARKYKALAALTDKERLKDFTKEQREELKNRAAAAELDLKVRVASAYRHLFYPSGEAGAVAGLAQHVLPPQDVGQINNTNQQDLLLQVLSELGKTLTSQDKPLAAAYAQSKIWTGTKEEMTTEEFRQAFCQKRVLPILFDPEQVKETIKEGVQKGLWVYYNGQKAFTRDNAAGLMVQLTPGHKLYTREKALRDGILERPKPAQPATGGGGTTGPKPPKQVCPLCGQNPCVCLNSGGGEGYFHEKKPLVAAGVPNKAFADLRDLCEKEKVEALASLTIKLKDIKSVQAVALMLPQYQKQNPVIEQDFTVELPDGSLELKFSGGWQNYREVKNFTERLAKSARETYVETRLTFEYPEPVSPQGEELAKMNESLNTFKVEKIEIEAKETKDE</sequence>
<dbReference type="OrthoDB" id="3408at1562"/>
<dbReference type="AlphaFoldDB" id="A0A2C6MGB5"/>
<name>A0A2C6MGB5_9FIRM</name>
<organism evidence="3 4">
    <name type="scientific">Desulforamulus profundi</name>
    <dbReference type="NCBI Taxonomy" id="1383067"/>
    <lineage>
        <taxon>Bacteria</taxon>
        <taxon>Bacillati</taxon>
        <taxon>Bacillota</taxon>
        <taxon>Clostridia</taxon>
        <taxon>Eubacteriales</taxon>
        <taxon>Peptococcaceae</taxon>
        <taxon>Desulforamulus</taxon>
    </lineage>
</organism>
<feature type="coiled-coil region" evidence="1">
    <location>
        <begin position="167"/>
        <end position="194"/>
    </location>
</feature>
<evidence type="ECO:0000313" key="3">
    <source>
        <dbReference type="EMBL" id="PHJ38493.1"/>
    </source>
</evidence>
<proteinExistence type="predicted"/>
<evidence type="ECO:0000256" key="2">
    <source>
        <dbReference type="SAM" id="MobiDB-lite"/>
    </source>
</evidence>
<gene>
    <name evidence="3" type="ORF">P378_09470</name>
</gene>
<reference evidence="3 4" key="1">
    <citation type="submission" date="2013-09" db="EMBL/GenBank/DDBJ databases">
        <title>Biodegradation of hydrocarbons in the deep terrestrial subsurface : characterization of a microbial consortium composed of two Desulfotomaculum species originating from a deep geological formation.</title>
        <authorList>
            <person name="Aullo T."/>
            <person name="Berlendis S."/>
            <person name="Lascourreges J.-F."/>
            <person name="Dessort D."/>
            <person name="Saint-Laurent S."/>
            <person name="Schraauwers B."/>
            <person name="Mas J."/>
            <person name="Magot M."/>
            <person name="Ranchou-Peyruse A."/>
        </authorList>
    </citation>
    <scope>NUCLEOTIDE SEQUENCE [LARGE SCALE GENOMIC DNA]</scope>
    <source>
        <strain evidence="3 4">Bs107</strain>
    </source>
</reference>
<dbReference type="EMBL" id="AWQQ01000049">
    <property type="protein sequence ID" value="PHJ38493.1"/>
    <property type="molecule type" value="Genomic_DNA"/>
</dbReference>
<evidence type="ECO:0000256" key="1">
    <source>
        <dbReference type="SAM" id="Coils"/>
    </source>
</evidence>
<evidence type="ECO:0000313" key="4">
    <source>
        <dbReference type="Proteomes" id="UP000222564"/>
    </source>
</evidence>
<protein>
    <submittedName>
        <fullName evidence="3">Uncharacterized protein</fullName>
    </submittedName>
</protein>
<accession>A0A2C6MGB5</accession>
<dbReference type="Proteomes" id="UP000222564">
    <property type="component" value="Unassembled WGS sequence"/>
</dbReference>